<comment type="caution">
    <text evidence="2">The sequence shown here is derived from an EMBL/GenBank/DDBJ whole genome shotgun (WGS) entry which is preliminary data.</text>
</comment>
<dbReference type="STRING" id="137246.A0A401TNY3"/>
<evidence type="ECO:0000313" key="3">
    <source>
        <dbReference type="Proteomes" id="UP000287033"/>
    </source>
</evidence>
<sequence length="96" mass="10136">MVGSRSGGGGGGGGGAAAGKAKFSVEELYGLNTNKKPKCVGPPVKSAMGRVPGQRDDLLTEETRQALENHRLEMFLQECQLSLHDTVAESTGMLYR</sequence>
<evidence type="ECO:0000256" key="1">
    <source>
        <dbReference type="SAM" id="MobiDB-lite"/>
    </source>
</evidence>
<keyword evidence="3" id="KW-1185">Reference proteome</keyword>
<dbReference type="Proteomes" id="UP000287033">
    <property type="component" value="Unassembled WGS sequence"/>
</dbReference>
<organism evidence="2 3">
    <name type="scientific">Chiloscyllium punctatum</name>
    <name type="common">Brownbanded bambooshark</name>
    <name type="synonym">Hemiscyllium punctatum</name>
    <dbReference type="NCBI Taxonomy" id="137246"/>
    <lineage>
        <taxon>Eukaryota</taxon>
        <taxon>Metazoa</taxon>
        <taxon>Chordata</taxon>
        <taxon>Craniata</taxon>
        <taxon>Vertebrata</taxon>
        <taxon>Chondrichthyes</taxon>
        <taxon>Elasmobranchii</taxon>
        <taxon>Galeomorphii</taxon>
        <taxon>Galeoidea</taxon>
        <taxon>Orectolobiformes</taxon>
        <taxon>Hemiscylliidae</taxon>
        <taxon>Chiloscyllium</taxon>
    </lineage>
</organism>
<proteinExistence type="predicted"/>
<dbReference type="OrthoDB" id="10426050at2759"/>
<dbReference type="OMA" id="EMFLQEC"/>
<dbReference type="AlphaFoldDB" id="A0A401TNY3"/>
<protein>
    <submittedName>
        <fullName evidence="2">Uncharacterized protein</fullName>
    </submittedName>
</protein>
<feature type="region of interest" description="Disordered" evidence="1">
    <location>
        <begin position="34"/>
        <end position="55"/>
    </location>
</feature>
<gene>
    <name evidence="2" type="ORF">chiPu_0028597</name>
</gene>
<reference evidence="2 3" key="1">
    <citation type="journal article" date="2018" name="Nat. Ecol. Evol.">
        <title>Shark genomes provide insights into elasmobranch evolution and the origin of vertebrates.</title>
        <authorList>
            <person name="Hara Y"/>
            <person name="Yamaguchi K"/>
            <person name="Onimaru K"/>
            <person name="Kadota M"/>
            <person name="Koyanagi M"/>
            <person name="Keeley SD"/>
            <person name="Tatsumi K"/>
            <person name="Tanaka K"/>
            <person name="Motone F"/>
            <person name="Kageyama Y"/>
            <person name="Nozu R"/>
            <person name="Adachi N"/>
            <person name="Nishimura O"/>
            <person name="Nakagawa R"/>
            <person name="Tanegashima C"/>
            <person name="Kiyatake I"/>
            <person name="Matsumoto R"/>
            <person name="Murakumo K"/>
            <person name="Nishida K"/>
            <person name="Terakita A"/>
            <person name="Kuratani S"/>
            <person name="Sato K"/>
            <person name="Hyodo S Kuraku.S."/>
        </authorList>
    </citation>
    <scope>NUCLEOTIDE SEQUENCE [LARGE SCALE GENOMIC DNA]</scope>
</reference>
<accession>A0A401TNY3</accession>
<evidence type="ECO:0000313" key="2">
    <source>
        <dbReference type="EMBL" id="GCC44391.1"/>
    </source>
</evidence>
<dbReference type="EMBL" id="BEZZ01135361">
    <property type="protein sequence ID" value="GCC44391.1"/>
    <property type="molecule type" value="Genomic_DNA"/>
</dbReference>
<name>A0A401TNY3_CHIPU</name>